<reference evidence="2" key="1">
    <citation type="submission" date="2025-08" db="UniProtKB">
        <authorList>
            <consortium name="Ensembl"/>
        </authorList>
    </citation>
    <scope>IDENTIFICATION</scope>
</reference>
<name>A0A674GP44_TAEGU</name>
<dbReference type="AlphaFoldDB" id="A0A674GP44"/>
<dbReference type="Ensembl" id="ENSTGUT00000021720.1">
    <property type="protein sequence ID" value="ENSTGUP00000024197.1"/>
    <property type="gene ID" value="ENSTGUG00000026690.1"/>
</dbReference>
<dbReference type="GeneTree" id="ENSGT00960000192617"/>
<keyword evidence="3" id="KW-1185">Reference proteome</keyword>
<dbReference type="InParanoid" id="A0A674GP44"/>
<dbReference type="Gene3D" id="3.30.160.570">
    <property type="entry name" value="Ncd80 complex, Spc24 subunit"/>
    <property type="match status" value="1"/>
</dbReference>
<sequence length="187" mass="20242">PPVPPGLAEAEARLLARLAAAQADVRRLRGRGQELDTELERARGALSAARDRSRYPWGGLGGFWGDLGFLGGFGVFGGDLGPSSRRVSGHRDPKPPLSAPQTPVSPPNPHSVYVAQLYYEISRIDWDCSAEPGRIRGVHYGPDIAVPLDLDAAQHSGTFVSDFLWGLVPTEWRPRRPPVLPTEPLAP</sequence>
<feature type="compositionally biased region" description="Pro residues" evidence="1">
    <location>
        <begin position="95"/>
        <end position="107"/>
    </location>
</feature>
<feature type="region of interest" description="Disordered" evidence="1">
    <location>
        <begin position="83"/>
        <end position="107"/>
    </location>
</feature>
<accession>A0A674GP44</accession>
<organism evidence="2 3">
    <name type="scientific">Taeniopygia guttata</name>
    <name type="common">Zebra finch</name>
    <name type="synonym">Poephila guttata</name>
    <dbReference type="NCBI Taxonomy" id="59729"/>
    <lineage>
        <taxon>Eukaryota</taxon>
        <taxon>Metazoa</taxon>
        <taxon>Chordata</taxon>
        <taxon>Craniata</taxon>
        <taxon>Vertebrata</taxon>
        <taxon>Euteleostomi</taxon>
        <taxon>Archelosauria</taxon>
        <taxon>Archosauria</taxon>
        <taxon>Dinosauria</taxon>
        <taxon>Saurischia</taxon>
        <taxon>Theropoda</taxon>
        <taxon>Coelurosauria</taxon>
        <taxon>Aves</taxon>
        <taxon>Neognathae</taxon>
        <taxon>Neoaves</taxon>
        <taxon>Telluraves</taxon>
        <taxon>Australaves</taxon>
        <taxon>Passeriformes</taxon>
        <taxon>Passeroidea</taxon>
        <taxon>Estrildidae</taxon>
        <taxon>Estrildinae</taxon>
        <taxon>Taeniopygia</taxon>
    </lineage>
</organism>
<proteinExistence type="predicted"/>
<dbReference type="Proteomes" id="UP000007754">
    <property type="component" value="Unplaced"/>
</dbReference>
<evidence type="ECO:0000313" key="2">
    <source>
        <dbReference type="Ensembl" id="ENSTGUP00000024197.1"/>
    </source>
</evidence>
<reference evidence="2" key="2">
    <citation type="submission" date="2025-09" db="UniProtKB">
        <authorList>
            <consortium name="Ensembl"/>
        </authorList>
    </citation>
    <scope>IDENTIFICATION</scope>
</reference>
<evidence type="ECO:0000313" key="3">
    <source>
        <dbReference type="Proteomes" id="UP000007754"/>
    </source>
</evidence>
<protein>
    <submittedName>
        <fullName evidence="2">Uncharacterized protein</fullName>
    </submittedName>
</protein>
<evidence type="ECO:0000256" key="1">
    <source>
        <dbReference type="SAM" id="MobiDB-lite"/>
    </source>
</evidence>